<evidence type="ECO:0000256" key="1">
    <source>
        <dbReference type="SAM" id="SignalP"/>
    </source>
</evidence>
<feature type="signal peptide" evidence="1">
    <location>
        <begin position="1"/>
        <end position="22"/>
    </location>
</feature>
<accession>A0AAV9WYJ4</accession>
<dbReference type="AlphaFoldDB" id="A0AAV9WYJ4"/>
<evidence type="ECO:0000313" key="4">
    <source>
        <dbReference type="EMBL" id="KAK6530175.1"/>
    </source>
</evidence>
<feature type="domain" description="Apiosidase-like catalytic" evidence="3">
    <location>
        <begin position="35"/>
        <end position="415"/>
    </location>
</feature>
<organism evidence="4 5">
    <name type="scientific">Orbilia ellipsospora</name>
    <dbReference type="NCBI Taxonomy" id="2528407"/>
    <lineage>
        <taxon>Eukaryota</taxon>
        <taxon>Fungi</taxon>
        <taxon>Dikarya</taxon>
        <taxon>Ascomycota</taxon>
        <taxon>Pezizomycotina</taxon>
        <taxon>Orbiliomycetes</taxon>
        <taxon>Orbiliales</taxon>
        <taxon>Orbiliaceae</taxon>
        <taxon>Orbilia</taxon>
    </lineage>
</organism>
<dbReference type="Gene3D" id="3.20.20.80">
    <property type="entry name" value="Glycosidases"/>
    <property type="match status" value="1"/>
</dbReference>
<sequence length="520" mass="58027">MRSSRILSLALSTLGLLNLGRAAWDVPDEYAITPSKDGHYLQLVTSGQPFFWQADTAWLLFQRLTYDEADMYLTDRASKGFTTVLAVGFSQLGITSKNRNGDVPFINSDPTKPNEPYWAYIDSVVELAWSKGIRVTMVPCWGQYVHDSSGNPSYINTTTAYTFGNFIGSRYPYLPKMLVADTNPYWTNKGAVKADYANGGVAPVYTFRDWSPEYNDLANGIVDGERTTITSKLPSGNLNNAQRAKFRWLPLMTIHCTNQWFADTPVAIASNFFDKQDWLTLDSSQSGHADFPPNPPIPWWNARRGWEPIELMWSKGETVKGNKRPAIDNEAHYENRYDNGNSAYPYWNASDVRTGSWQAAFCGAAGITYGGDNTMQFYNPAIAAQDGSGPAIPWMQEIKYPGSGQMQYIKQAILDRGNTTYFTRIPAQDIIIGDAGLNDKRVTATRDSTGKWIMVYTPTGSAFTIETKSLVSCNVEASWYDVLSGNYSSFAYTQCGSSTQRKFTPPTATSHKDWVLVLES</sequence>
<feature type="domain" description="Putative collagen-binding" evidence="2">
    <location>
        <begin position="425"/>
        <end position="519"/>
    </location>
</feature>
<gene>
    <name evidence="4" type="ORF">TWF694_003542</name>
</gene>
<proteinExistence type="predicted"/>
<evidence type="ECO:0000259" key="3">
    <source>
        <dbReference type="Pfam" id="PF13204"/>
    </source>
</evidence>
<dbReference type="Proteomes" id="UP001365542">
    <property type="component" value="Unassembled WGS sequence"/>
</dbReference>
<reference evidence="4 5" key="1">
    <citation type="submission" date="2019-10" db="EMBL/GenBank/DDBJ databases">
        <authorList>
            <person name="Palmer J.M."/>
        </authorList>
    </citation>
    <scope>NUCLEOTIDE SEQUENCE [LARGE SCALE GENOMIC DNA]</scope>
    <source>
        <strain evidence="4 5">TWF694</strain>
    </source>
</reference>
<evidence type="ECO:0000313" key="5">
    <source>
        <dbReference type="Proteomes" id="UP001365542"/>
    </source>
</evidence>
<comment type="caution">
    <text evidence="4">The sequence shown here is derived from an EMBL/GenBank/DDBJ whole genome shotgun (WGS) entry which is preliminary data.</text>
</comment>
<evidence type="ECO:0008006" key="6">
    <source>
        <dbReference type="Google" id="ProtNLM"/>
    </source>
</evidence>
<dbReference type="EMBL" id="JAVHJO010000013">
    <property type="protein sequence ID" value="KAK6530175.1"/>
    <property type="molecule type" value="Genomic_DNA"/>
</dbReference>
<dbReference type="Pfam" id="PF13204">
    <property type="entry name" value="Apiosidase"/>
    <property type="match status" value="1"/>
</dbReference>
<evidence type="ECO:0000259" key="2">
    <source>
        <dbReference type="Pfam" id="PF12904"/>
    </source>
</evidence>
<feature type="chain" id="PRO_5043384668" description="DUF4038 domain-containing protein" evidence="1">
    <location>
        <begin position="23"/>
        <end position="520"/>
    </location>
</feature>
<dbReference type="PANTHER" id="PTHR37836:SF2">
    <property type="entry name" value="DUF4038 DOMAIN-CONTAINING PROTEIN"/>
    <property type="match status" value="1"/>
</dbReference>
<keyword evidence="5" id="KW-1185">Reference proteome</keyword>
<dbReference type="InterPro" id="IPR025277">
    <property type="entry name" value="Apiosidase-like_cat_dom"/>
</dbReference>
<keyword evidence="1" id="KW-0732">Signal</keyword>
<dbReference type="PANTHER" id="PTHR37836">
    <property type="entry name" value="LMO1036 PROTEIN"/>
    <property type="match status" value="1"/>
</dbReference>
<dbReference type="InterPro" id="IPR024749">
    <property type="entry name" value="Collagen-bd_put"/>
</dbReference>
<name>A0AAV9WYJ4_9PEZI</name>
<dbReference type="Pfam" id="PF12904">
    <property type="entry name" value="Collagen_bind_2"/>
    <property type="match status" value="1"/>
</dbReference>
<protein>
    <recommendedName>
        <fullName evidence="6">DUF4038 domain-containing protein</fullName>
    </recommendedName>
</protein>